<feature type="domain" description="Aminoglycoside phosphotransferase" evidence="1">
    <location>
        <begin position="23"/>
        <end position="252"/>
    </location>
</feature>
<gene>
    <name evidence="2" type="ORF">TBC1_12220</name>
</gene>
<dbReference type="SUPFAM" id="SSF56112">
    <property type="entry name" value="Protein kinase-like (PK-like)"/>
    <property type="match status" value="1"/>
</dbReference>
<keyword evidence="2" id="KW-0418">Kinase</keyword>
<evidence type="ECO:0000259" key="1">
    <source>
        <dbReference type="Pfam" id="PF01636"/>
    </source>
</evidence>
<evidence type="ECO:0000313" key="3">
    <source>
        <dbReference type="Proteomes" id="UP000053091"/>
    </source>
</evidence>
<dbReference type="InterPro" id="IPR011009">
    <property type="entry name" value="Kinase-like_dom_sf"/>
</dbReference>
<dbReference type="PANTHER" id="PTHR21064">
    <property type="entry name" value="AMINOGLYCOSIDE PHOSPHOTRANSFERASE DOMAIN-CONTAINING PROTEIN-RELATED"/>
    <property type="match status" value="1"/>
</dbReference>
<dbReference type="Gene3D" id="3.90.1200.10">
    <property type="match status" value="1"/>
</dbReference>
<dbReference type="EMBL" id="DF968183">
    <property type="protein sequence ID" value="GAP44412.1"/>
    <property type="molecule type" value="Genomic_DNA"/>
</dbReference>
<evidence type="ECO:0000313" key="2">
    <source>
        <dbReference type="EMBL" id="GAP44412.1"/>
    </source>
</evidence>
<dbReference type="InterPro" id="IPR002575">
    <property type="entry name" value="Aminoglycoside_PTrfase"/>
</dbReference>
<name>A0A0S7BU17_9BACT</name>
<reference evidence="2" key="1">
    <citation type="journal article" date="2015" name="Genome Announc.">
        <title>Draft Genome Sequence of Bacteroidales Strain TBC1, a Novel Isolate from a Methanogenic Wastewater Treatment System.</title>
        <authorList>
            <person name="Tourlousse D.M."/>
            <person name="Matsuura N."/>
            <person name="Sun L."/>
            <person name="Toyonaga M."/>
            <person name="Kuroda K."/>
            <person name="Ohashi A."/>
            <person name="Cruz R."/>
            <person name="Yamaguchi T."/>
            <person name="Sekiguchi Y."/>
        </authorList>
    </citation>
    <scope>NUCLEOTIDE SEQUENCE [LARGE SCALE GENOMIC DNA]</scope>
    <source>
        <strain evidence="2">TBC1</strain>
    </source>
</reference>
<dbReference type="Proteomes" id="UP000053091">
    <property type="component" value="Unassembled WGS sequence"/>
</dbReference>
<keyword evidence="3" id="KW-1185">Reference proteome</keyword>
<dbReference type="PANTHER" id="PTHR21064:SF5">
    <property type="entry name" value="SLR1880 PROTEIN"/>
    <property type="match status" value="1"/>
</dbReference>
<dbReference type="OrthoDB" id="526037at2"/>
<proteinExistence type="predicted"/>
<dbReference type="GO" id="GO:0016301">
    <property type="term" value="F:kinase activity"/>
    <property type="evidence" value="ECO:0007669"/>
    <property type="project" value="UniProtKB-KW"/>
</dbReference>
<dbReference type="AlphaFoldDB" id="A0A0S7BU17"/>
<dbReference type="InterPro" id="IPR050249">
    <property type="entry name" value="Pseudomonas-type_ThrB"/>
</dbReference>
<dbReference type="STRING" id="1678841.TBC1_12220"/>
<sequence>MKTDVKNILGSFLEPDAETDALQLSIGHINKTYKILVDGCPAFILQQINHKVFSDIDALMQNTRLVLSTLSAYVAQKPGQLQVQRLVPTLDGNWVHRDNDGGYWRMFTYINGAKTIESVRKYSHAYEGGKAYGMFLEGVSKLTPDQLTTVIPDFHSLEARYKTFEHALELNPGNRKSEAFAEIAFAKDTIDRMMLIPEMISSGELPLRIVHNDTKFNNLIFSSDGRAIAVTDLDTVMPGTSLFDFGDAIRTAANRGREDESDIHKISFDISVFESFAAGYIECAETLLTREEIRLFPVAAQYMTFIMGIRFLTDFINGDLYYPTRYPGHNLTRCRAQFTLFSRMNEQMQAMNKIIARVTARLNAVKS</sequence>
<keyword evidence="2" id="KW-0808">Transferase</keyword>
<dbReference type="Pfam" id="PF01636">
    <property type="entry name" value="APH"/>
    <property type="match status" value="1"/>
</dbReference>
<protein>
    <submittedName>
        <fullName evidence="2">Ser/Thr protein kinase RdoA</fullName>
    </submittedName>
</protein>
<organism evidence="2">
    <name type="scientific">Lentimicrobium saccharophilum</name>
    <dbReference type="NCBI Taxonomy" id="1678841"/>
    <lineage>
        <taxon>Bacteria</taxon>
        <taxon>Pseudomonadati</taxon>
        <taxon>Bacteroidota</taxon>
        <taxon>Bacteroidia</taxon>
        <taxon>Bacteroidales</taxon>
        <taxon>Lentimicrobiaceae</taxon>
        <taxon>Lentimicrobium</taxon>
    </lineage>
</organism>
<dbReference type="RefSeq" id="WP_062043662.1">
    <property type="nucleotide sequence ID" value="NZ_DF968183.1"/>
</dbReference>
<accession>A0A0S7BU17</accession>